<dbReference type="RefSeq" id="WP_147138085.1">
    <property type="nucleotide sequence ID" value="NZ_BJXA01000049.1"/>
</dbReference>
<feature type="region of interest" description="Disordered" evidence="1">
    <location>
        <begin position="372"/>
        <end position="406"/>
    </location>
</feature>
<evidence type="ECO:0000313" key="5">
    <source>
        <dbReference type="EMBL" id="GEM41329.1"/>
    </source>
</evidence>
<evidence type="ECO:0000256" key="1">
    <source>
        <dbReference type="SAM" id="MobiDB-lite"/>
    </source>
</evidence>
<keyword evidence="2" id="KW-1133">Transmembrane helix</keyword>
<dbReference type="InterPro" id="IPR052336">
    <property type="entry name" value="MlaD_Phospholipid_Transporter"/>
</dbReference>
<keyword evidence="2" id="KW-0812">Transmembrane</keyword>
<feature type="transmembrane region" description="Helical" evidence="2">
    <location>
        <begin position="29"/>
        <end position="51"/>
    </location>
</feature>
<dbReference type="PANTHER" id="PTHR33371">
    <property type="entry name" value="INTERMEMBRANE PHOSPHOLIPID TRANSPORT SYSTEM BINDING PROTEIN MLAD-RELATED"/>
    <property type="match status" value="1"/>
</dbReference>
<evidence type="ECO:0000256" key="2">
    <source>
        <dbReference type="SAM" id="Phobius"/>
    </source>
</evidence>
<keyword evidence="2" id="KW-0472">Membrane</keyword>
<comment type="caution">
    <text evidence="5">The sequence shown here is derived from an EMBL/GenBank/DDBJ whole genome shotgun (WGS) entry which is preliminary data.</text>
</comment>
<dbReference type="InterPro" id="IPR003399">
    <property type="entry name" value="Mce/MlaD"/>
</dbReference>
<dbReference type="AlphaFoldDB" id="A0A511ML40"/>
<dbReference type="InterPro" id="IPR024516">
    <property type="entry name" value="Mce_C"/>
</dbReference>
<dbReference type="InterPro" id="IPR005693">
    <property type="entry name" value="Mce"/>
</dbReference>
<evidence type="ECO:0000313" key="6">
    <source>
        <dbReference type="Proteomes" id="UP000321424"/>
    </source>
</evidence>
<sequence length="406" mass="42809">MNPPLSSPTPPASPAAIPLWQWLVWHRVAVANIGLIVVLVLGASYLGVYVLRISPLPSTYTVRVELQSSGGLAPNNDVTFRGTRVGRVEEVRISGDGVAAIAEIDKTARIPVGGTVAVGRLSAAGEQYLDFRPEADSGPYLADGSVIERARTTAPVTMQSVFASMSGLIGGMNPGRLNVIVDELDKALAGGPDRLRNMISGISRAMAGLTDLLPQTRQLIENLQVIADTTSHAQPDLTTLTTGSSALFQQLTAADQEVRKFLDLGPGQLATLGGIVRDTEDPMTNLVTNFVAITKAAKLRAPAIAALFPALRTGSEAIGIPAHDNAYHTLVDPWPRPSCDYDTVPVVPTTKTVDTRVRLYNYCVTSNPALQVRGSANAPRPNVPDNGAGPPPGVTGNELSRPAPGR</sequence>
<protein>
    <submittedName>
        <fullName evidence="5">Putative Mce family protein</fullName>
    </submittedName>
</protein>
<proteinExistence type="predicted"/>
<feature type="domain" description="Mce/MlaD" evidence="3">
    <location>
        <begin position="59"/>
        <end position="133"/>
    </location>
</feature>
<accession>A0A511ML40</accession>
<dbReference type="NCBIfam" id="TIGR00996">
    <property type="entry name" value="Mtu_fam_mce"/>
    <property type="match status" value="1"/>
</dbReference>
<dbReference type="Proteomes" id="UP000321424">
    <property type="component" value="Unassembled WGS sequence"/>
</dbReference>
<dbReference type="EMBL" id="BJXA01000049">
    <property type="protein sequence ID" value="GEM41329.1"/>
    <property type="molecule type" value="Genomic_DNA"/>
</dbReference>
<dbReference type="PANTHER" id="PTHR33371:SF16">
    <property type="entry name" value="MCE-FAMILY PROTEIN MCE3F"/>
    <property type="match status" value="1"/>
</dbReference>
<evidence type="ECO:0000259" key="3">
    <source>
        <dbReference type="Pfam" id="PF02470"/>
    </source>
</evidence>
<name>A0A511ML40_9NOCA</name>
<reference evidence="5 6" key="1">
    <citation type="submission" date="2019-07" db="EMBL/GenBank/DDBJ databases">
        <title>Whole genome shotgun sequence of Nocardia ninae NBRC 108245.</title>
        <authorList>
            <person name="Hosoyama A."/>
            <person name="Uohara A."/>
            <person name="Ohji S."/>
            <person name="Ichikawa N."/>
        </authorList>
    </citation>
    <scope>NUCLEOTIDE SEQUENCE [LARGE SCALE GENOMIC DNA]</scope>
    <source>
        <strain evidence="5 6">NBRC 108245</strain>
    </source>
</reference>
<dbReference type="Pfam" id="PF02470">
    <property type="entry name" value="MlaD"/>
    <property type="match status" value="1"/>
</dbReference>
<evidence type="ECO:0000259" key="4">
    <source>
        <dbReference type="Pfam" id="PF11887"/>
    </source>
</evidence>
<dbReference type="OrthoDB" id="3606263at2"/>
<dbReference type="GO" id="GO:0005576">
    <property type="term" value="C:extracellular region"/>
    <property type="evidence" value="ECO:0007669"/>
    <property type="project" value="TreeGrafter"/>
</dbReference>
<gene>
    <name evidence="5" type="ORF">NN4_58480</name>
</gene>
<keyword evidence="6" id="KW-1185">Reference proteome</keyword>
<dbReference type="Pfam" id="PF11887">
    <property type="entry name" value="Mce4_CUP1"/>
    <property type="match status" value="1"/>
</dbReference>
<feature type="domain" description="Mammalian cell entry C-terminal" evidence="4">
    <location>
        <begin position="140"/>
        <end position="311"/>
    </location>
</feature>
<organism evidence="5 6">
    <name type="scientific">Nocardia ninae NBRC 108245</name>
    <dbReference type="NCBI Taxonomy" id="1210091"/>
    <lineage>
        <taxon>Bacteria</taxon>
        <taxon>Bacillati</taxon>
        <taxon>Actinomycetota</taxon>
        <taxon>Actinomycetes</taxon>
        <taxon>Mycobacteriales</taxon>
        <taxon>Nocardiaceae</taxon>
        <taxon>Nocardia</taxon>
    </lineage>
</organism>